<dbReference type="InterPro" id="IPR013088">
    <property type="entry name" value="Znf_NHR/GATA"/>
</dbReference>
<dbReference type="SMART" id="SM00430">
    <property type="entry name" value="HOLI"/>
    <property type="match status" value="1"/>
</dbReference>
<evidence type="ECO:0000259" key="21">
    <source>
        <dbReference type="PROSITE" id="PS51030"/>
    </source>
</evidence>
<dbReference type="Gene3D" id="3.30.50.10">
    <property type="entry name" value="Erythroid Transcription Factor GATA-1, subunit A"/>
    <property type="match status" value="1"/>
</dbReference>
<dbReference type="InterPro" id="IPR016355">
    <property type="entry name" value="NR5-like"/>
</dbReference>
<keyword evidence="6" id="KW-0863">Zinc-finger</keyword>
<sequence>NRAPGRGPGFFKRTVQNNKHYTCTESQSCKIDKTQRKRCPFCRFQKCLTVGMRLEAVRADRMRGGRNKFGPMYKRDRALKQQKKAQIRANGFKLETGPPMGVPPPPPPPPDYMLPPGLHAPEPKGLASGPPAGPLGDFGAPALPMAVPSAHGPLAGYLYPTFPGRAIKSEYPEPYASPPQPGPPYGYPQPLSRGPGPGVPELILQLLQLEPDEDQVRARIVGCLQEPAKGRPDQPAAFSLLCRMADQTFISIVDWARRCMVFKELEVADQMTLLQNCWSELLVFDHIYRQIQHGKEGSILLVTGQEVTRPYCALCQALMSCVRAEASEGHGDVQCARACVYVCACVCLYFIVQNLHTDVKFLNNHSLVKDAQEKANAALLDYTLCHYPHCGDKFQQLLLCLVEVRALSMQAKEYLYHKHLGNEMPRNNLLIEMLQAKQT</sequence>
<comment type="subcellular location">
    <subcellularLocation>
        <location evidence="1">Nucleus</location>
    </subcellularLocation>
</comment>
<evidence type="ECO:0000256" key="2">
    <source>
        <dbReference type="ARBA" id="ARBA00007536"/>
    </source>
</evidence>
<keyword evidence="14" id="KW-0804">Transcription</keyword>
<dbReference type="GO" id="GO:0030325">
    <property type="term" value="P:adrenal gland development"/>
    <property type="evidence" value="ECO:0007669"/>
    <property type="project" value="Ensembl"/>
</dbReference>
<evidence type="ECO:0000313" key="23">
    <source>
        <dbReference type="Ensembl" id="ENSPTIP00000022052.1"/>
    </source>
</evidence>
<dbReference type="PANTHER" id="PTHR24086">
    <property type="entry name" value="NUCLEAR RECEPTOR SUBFAMILY 5 GROUP A"/>
    <property type="match status" value="1"/>
</dbReference>
<dbReference type="InterPro" id="IPR035500">
    <property type="entry name" value="NHR-like_dom_sf"/>
</dbReference>
<dbReference type="GO" id="GO:0019899">
    <property type="term" value="F:enzyme binding"/>
    <property type="evidence" value="ECO:0007669"/>
    <property type="project" value="Ensembl"/>
</dbReference>
<dbReference type="SMART" id="SM00399">
    <property type="entry name" value="ZnF_C4"/>
    <property type="match status" value="1"/>
</dbReference>
<dbReference type="GO" id="GO:2000020">
    <property type="term" value="P:positive regulation of male gonad development"/>
    <property type="evidence" value="ECO:0007669"/>
    <property type="project" value="Ensembl"/>
</dbReference>
<evidence type="ECO:0000256" key="20">
    <source>
        <dbReference type="SAM" id="MobiDB-lite"/>
    </source>
</evidence>
<proteinExistence type="inferred from homology"/>
<evidence type="ECO:0000256" key="12">
    <source>
        <dbReference type="ARBA" id="ARBA00023125"/>
    </source>
</evidence>
<dbReference type="PROSITE" id="PS51843">
    <property type="entry name" value="NR_LBD"/>
    <property type="match status" value="1"/>
</dbReference>
<evidence type="ECO:0000256" key="5">
    <source>
        <dbReference type="ARBA" id="ARBA00022723"/>
    </source>
</evidence>
<dbReference type="InterPro" id="IPR001628">
    <property type="entry name" value="Znf_hrmn_rcpt"/>
</dbReference>
<evidence type="ECO:0000256" key="15">
    <source>
        <dbReference type="ARBA" id="ARBA00023170"/>
    </source>
</evidence>
<reference evidence="23" key="1">
    <citation type="submission" date="2025-08" db="UniProtKB">
        <authorList>
            <consortium name="Ensembl"/>
        </authorList>
    </citation>
    <scope>IDENTIFICATION</scope>
</reference>
<dbReference type="GO" id="GO:2000195">
    <property type="term" value="P:negative regulation of female gonad development"/>
    <property type="evidence" value="ECO:0007669"/>
    <property type="project" value="Ensembl"/>
</dbReference>
<dbReference type="FunFam" id="1.10.565.10:FF:000011">
    <property type="entry name" value="Nuclear receptor subfamily 5, group A, member 2"/>
    <property type="match status" value="1"/>
</dbReference>
<keyword evidence="8" id="KW-0832">Ubl conjugation</keyword>
<name>A0A8C9KHH1_PANTA</name>
<dbReference type="SUPFAM" id="SSF57716">
    <property type="entry name" value="Glucocorticoid receptor-like (DNA-binding domain)"/>
    <property type="match status" value="1"/>
</dbReference>
<dbReference type="InterPro" id="IPR001723">
    <property type="entry name" value="Nuclear_hrmn_rcpt"/>
</dbReference>
<dbReference type="PRINTS" id="PR00398">
    <property type="entry name" value="STRDHORMONER"/>
</dbReference>
<evidence type="ECO:0000256" key="19">
    <source>
        <dbReference type="PIRSR" id="PIRSR002530-1"/>
    </source>
</evidence>
<keyword evidence="24" id="KW-1185">Reference proteome</keyword>
<feature type="region of interest" description="Disordered" evidence="20">
    <location>
        <begin position="170"/>
        <end position="192"/>
    </location>
</feature>
<keyword evidence="10" id="KW-0805">Transcription regulation</keyword>
<feature type="domain" description="NR LBD" evidence="22">
    <location>
        <begin position="198"/>
        <end position="437"/>
    </location>
</feature>
<dbReference type="InterPro" id="IPR000536">
    <property type="entry name" value="Nucl_hrmn_rcpt_lig-bd"/>
</dbReference>
<evidence type="ECO:0000256" key="14">
    <source>
        <dbReference type="ARBA" id="ARBA00023163"/>
    </source>
</evidence>
<dbReference type="GO" id="GO:0001553">
    <property type="term" value="P:luteinization"/>
    <property type="evidence" value="ECO:0007669"/>
    <property type="project" value="Ensembl"/>
</dbReference>
<evidence type="ECO:0000256" key="18">
    <source>
        <dbReference type="ARBA" id="ARBA00042570"/>
    </source>
</evidence>
<dbReference type="GO" id="GO:0010628">
    <property type="term" value="P:positive regulation of gene expression"/>
    <property type="evidence" value="ECO:0007669"/>
    <property type="project" value="Ensembl"/>
</dbReference>
<comment type="similarity">
    <text evidence="2">Belongs to the nuclear hormone receptor family. NR5 subfamily.</text>
</comment>
<dbReference type="Pfam" id="PF00104">
    <property type="entry name" value="Hormone_recep"/>
    <property type="match status" value="1"/>
</dbReference>
<evidence type="ECO:0000256" key="8">
    <source>
        <dbReference type="ARBA" id="ARBA00022843"/>
    </source>
</evidence>
<organism evidence="23 24">
    <name type="scientific">Panthera tigris altaica</name>
    <name type="common">Siberian tiger</name>
    <dbReference type="NCBI Taxonomy" id="74533"/>
    <lineage>
        <taxon>Eukaryota</taxon>
        <taxon>Metazoa</taxon>
        <taxon>Chordata</taxon>
        <taxon>Craniata</taxon>
        <taxon>Vertebrata</taxon>
        <taxon>Euteleostomi</taxon>
        <taxon>Mammalia</taxon>
        <taxon>Eutheria</taxon>
        <taxon>Laurasiatheria</taxon>
        <taxon>Carnivora</taxon>
        <taxon>Feliformia</taxon>
        <taxon>Felidae</taxon>
        <taxon>Pantherinae</taxon>
        <taxon>Panthera</taxon>
    </lineage>
</organism>
<keyword evidence="9" id="KW-0007">Acetylation</keyword>
<evidence type="ECO:0000256" key="13">
    <source>
        <dbReference type="ARBA" id="ARBA00023159"/>
    </source>
</evidence>
<keyword evidence="16" id="KW-0539">Nucleus</keyword>
<evidence type="ECO:0000256" key="6">
    <source>
        <dbReference type="ARBA" id="ARBA00022771"/>
    </source>
</evidence>
<dbReference type="GO" id="GO:0005829">
    <property type="term" value="C:cytosol"/>
    <property type="evidence" value="ECO:0007669"/>
    <property type="project" value="Ensembl"/>
</dbReference>
<dbReference type="GO" id="GO:0004879">
    <property type="term" value="F:nuclear receptor activity"/>
    <property type="evidence" value="ECO:0007669"/>
    <property type="project" value="Ensembl"/>
</dbReference>
<keyword evidence="15" id="KW-0675">Receptor</keyword>
<protein>
    <recommendedName>
        <fullName evidence="17">Steroidogenic factor 1</fullName>
    </recommendedName>
    <alternativeName>
        <fullName evidence="18">Nuclear receptor subfamily 5 group A member 1</fullName>
    </alternativeName>
</protein>
<dbReference type="AlphaFoldDB" id="A0A8C9KHH1"/>
<dbReference type="PANTHER" id="PTHR24086:SF24">
    <property type="entry name" value="STEROIDOGENIC FACTOR 1"/>
    <property type="match status" value="1"/>
</dbReference>
<dbReference type="GO" id="GO:0030238">
    <property type="term" value="P:male sex determination"/>
    <property type="evidence" value="ECO:0007669"/>
    <property type="project" value="Ensembl"/>
</dbReference>
<evidence type="ECO:0000256" key="17">
    <source>
        <dbReference type="ARBA" id="ARBA00040735"/>
    </source>
</evidence>
<evidence type="ECO:0000256" key="3">
    <source>
        <dbReference type="ARBA" id="ARBA00022499"/>
    </source>
</evidence>
<dbReference type="GO" id="GO:0005654">
    <property type="term" value="C:nucleoplasm"/>
    <property type="evidence" value="ECO:0007669"/>
    <property type="project" value="Ensembl"/>
</dbReference>
<dbReference type="FunFam" id="3.30.50.10:FF:000006">
    <property type="entry name" value="Nuclear receptor subfamily 5 group A member"/>
    <property type="match status" value="1"/>
</dbReference>
<dbReference type="Pfam" id="PF00105">
    <property type="entry name" value="zf-C4"/>
    <property type="match status" value="1"/>
</dbReference>
<evidence type="ECO:0000256" key="10">
    <source>
        <dbReference type="ARBA" id="ARBA00023015"/>
    </source>
</evidence>
<dbReference type="SUPFAM" id="SSF48508">
    <property type="entry name" value="Nuclear receptor ligand-binding domain"/>
    <property type="match status" value="1"/>
</dbReference>
<evidence type="ECO:0000256" key="11">
    <source>
        <dbReference type="ARBA" id="ARBA00023121"/>
    </source>
</evidence>
<dbReference type="GO" id="GO:0009755">
    <property type="term" value="P:hormone-mediated signaling pathway"/>
    <property type="evidence" value="ECO:0007669"/>
    <property type="project" value="TreeGrafter"/>
</dbReference>
<feature type="binding site" evidence="19">
    <location>
        <position position="414"/>
    </location>
    <ligand>
        <name>a phospholipid derivative</name>
        <dbReference type="ChEBI" id="CHEBI:16247"/>
    </ligand>
</feature>
<dbReference type="GO" id="GO:0008270">
    <property type="term" value="F:zinc ion binding"/>
    <property type="evidence" value="ECO:0007669"/>
    <property type="project" value="UniProtKB-KW"/>
</dbReference>
<accession>A0A8C9KHH1</accession>
<evidence type="ECO:0000256" key="4">
    <source>
        <dbReference type="ARBA" id="ARBA00022553"/>
    </source>
</evidence>
<dbReference type="Gene3D" id="1.10.565.10">
    <property type="entry name" value="Retinoid X Receptor"/>
    <property type="match status" value="1"/>
</dbReference>
<keyword evidence="13" id="KW-0010">Activator</keyword>
<evidence type="ECO:0000256" key="7">
    <source>
        <dbReference type="ARBA" id="ARBA00022833"/>
    </source>
</evidence>
<evidence type="ECO:0000256" key="9">
    <source>
        <dbReference type="ARBA" id="ARBA00022990"/>
    </source>
</evidence>
<keyword evidence="3" id="KW-1017">Isopeptide bond</keyword>
<feature type="binding site" evidence="19">
    <location>
        <position position="418"/>
    </location>
    <ligand>
        <name>a phospholipid derivative</name>
        <dbReference type="ChEBI" id="CHEBI:16247"/>
    </ligand>
</feature>
<keyword evidence="4" id="KW-0597">Phosphoprotein</keyword>
<evidence type="ECO:0000256" key="16">
    <source>
        <dbReference type="ARBA" id="ARBA00023242"/>
    </source>
</evidence>
<dbReference type="GO" id="GO:0000978">
    <property type="term" value="F:RNA polymerase II cis-regulatory region sequence-specific DNA binding"/>
    <property type="evidence" value="ECO:0007669"/>
    <property type="project" value="Ensembl"/>
</dbReference>
<keyword evidence="5" id="KW-0479">Metal-binding</keyword>
<dbReference type="Proteomes" id="UP000675900">
    <property type="component" value="Unassembled WGS sequence"/>
</dbReference>
<evidence type="ECO:0000259" key="22">
    <source>
        <dbReference type="PROSITE" id="PS51843"/>
    </source>
</evidence>
<feature type="region of interest" description="Disordered" evidence="20">
    <location>
        <begin position="93"/>
        <end position="131"/>
    </location>
</feature>
<evidence type="ECO:0000313" key="24">
    <source>
        <dbReference type="Proteomes" id="UP000675900"/>
    </source>
</evidence>
<dbReference type="GO" id="GO:0001221">
    <property type="term" value="F:transcription coregulator binding"/>
    <property type="evidence" value="ECO:0007669"/>
    <property type="project" value="Ensembl"/>
</dbReference>
<evidence type="ECO:0000256" key="1">
    <source>
        <dbReference type="ARBA" id="ARBA00004123"/>
    </source>
</evidence>
<reference evidence="23" key="2">
    <citation type="submission" date="2025-09" db="UniProtKB">
        <authorList>
            <consortium name="Ensembl"/>
        </authorList>
    </citation>
    <scope>IDENTIFICATION</scope>
</reference>
<feature type="domain" description="Nuclear receptor" evidence="21">
    <location>
        <begin position="9"/>
        <end position="59"/>
    </location>
</feature>
<keyword evidence="12" id="KW-0238">DNA-binding</keyword>
<dbReference type="GO" id="GO:0042445">
    <property type="term" value="P:hormone metabolic process"/>
    <property type="evidence" value="ECO:0007669"/>
    <property type="project" value="Ensembl"/>
</dbReference>
<feature type="compositionally biased region" description="Pro residues" evidence="20">
    <location>
        <begin position="100"/>
        <end position="113"/>
    </location>
</feature>
<dbReference type="GO" id="GO:0045944">
    <property type="term" value="P:positive regulation of transcription by RNA polymerase II"/>
    <property type="evidence" value="ECO:0007669"/>
    <property type="project" value="Ensembl"/>
</dbReference>
<keyword evidence="7" id="KW-0862">Zinc</keyword>
<dbReference type="GO" id="GO:0003682">
    <property type="term" value="F:chromatin binding"/>
    <property type="evidence" value="ECO:0007669"/>
    <property type="project" value="Ensembl"/>
</dbReference>
<dbReference type="Ensembl" id="ENSPTIT00000026453.1">
    <property type="protein sequence ID" value="ENSPTIP00000022052.1"/>
    <property type="gene ID" value="ENSPTIG00000018980.1"/>
</dbReference>
<dbReference type="GO" id="GO:0060008">
    <property type="term" value="P:Sertoli cell differentiation"/>
    <property type="evidence" value="ECO:0007669"/>
    <property type="project" value="Ensembl"/>
</dbReference>
<dbReference type="GO" id="GO:0005543">
    <property type="term" value="F:phospholipid binding"/>
    <property type="evidence" value="ECO:0007669"/>
    <property type="project" value="Ensembl"/>
</dbReference>
<dbReference type="GO" id="GO:0033327">
    <property type="term" value="P:Leydig cell differentiation"/>
    <property type="evidence" value="ECO:0007669"/>
    <property type="project" value="Ensembl"/>
</dbReference>
<gene>
    <name evidence="23" type="primary">NR5A1</name>
</gene>
<dbReference type="PROSITE" id="PS51030">
    <property type="entry name" value="NUCLEAR_REC_DBD_2"/>
    <property type="match status" value="1"/>
</dbReference>
<dbReference type="PIRSF" id="PIRSF002530">
    <property type="entry name" value="Nuc_orph_FTZ-F1"/>
    <property type="match status" value="1"/>
</dbReference>
<dbReference type="GO" id="GO:0090575">
    <property type="term" value="C:RNA polymerase II transcription regulator complex"/>
    <property type="evidence" value="ECO:0007669"/>
    <property type="project" value="Ensembl"/>
</dbReference>
<dbReference type="GO" id="GO:0051457">
    <property type="term" value="P:maintenance of protein location in nucleus"/>
    <property type="evidence" value="ECO:0007669"/>
    <property type="project" value="Ensembl"/>
</dbReference>
<dbReference type="GeneTree" id="ENSGT00940000153391"/>
<feature type="compositionally biased region" description="Pro residues" evidence="20">
    <location>
        <begin position="175"/>
        <end position="187"/>
    </location>
</feature>
<keyword evidence="11" id="KW-0446">Lipid-binding</keyword>